<keyword evidence="4" id="KW-0325">Glycoprotein</keyword>
<reference evidence="6" key="3">
    <citation type="submission" date="2025-09" db="UniProtKB">
        <authorList>
            <consortium name="Ensembl"/>
        </authorList>
    </citation>
    <scope>IDENTIFICATION</scope>
</reference>
<keyword evidence="3" id="KW-0472">Membrane</keyword>
<dbReference type="PANTHER" id="PTHR12080:SF121">
    <property type="entry name" value="IG-LIKE DOMAIN-CONTAINING PROTEIN-RELATED"/>
    <property type="match status" value="1"/>
</dbReference>
<dbReference type="SUPFAM" id="SSF48726">
    <property type="entry name" value="Immunoglobulin"/>
    <property type="match status" value="2"/>
</dbReference>
<evidence type="ECO:0000256" key="4">
    <source>
        <dbReference type="ARBA" id="ARBA00023180"/>
    </source>
</evidence>
<evidence type="ECO:0000256" key="2">
    <source>
        <dbReference type="ARBA" id="ARBA00022729"/>
    </source>
</evidence>
<dbReference type="Ensembl" id="ENSACAT00000058822.1">
    <property type="protein sequence ID" value="ENSACAP00000040442.1"/>
    <property type="gene ID" value="ENSACAG00000044181.1"/>
</dbReference>
<accession>A0A803TZ02</accession>
<evidence type="ECO:0000259" key="5">
    <source>
        <dbReference type="PROSITE" id="PS50835"/>
    </source>
</evidence>
<name>A0A803TZ02_ANOCA</name>
<dbReference type="InterPro" id="IPR013783">
    <property type="entry name" value="Ig-like_fold"/>
</dbReference>
<evidence type="ECO:0000313" key="7">
    <source>
        <dbReference type="Proteomes" id="UP000001646"/>
    </source>
</evidence>
<dbReference type="InterPro" id="IPR015631">
    <property type="entry name" value="CD2/SLAM_rcpt"/>
</dbReference>
<keyword evidence="2" id="KW-0732">Signal</keyword>
<sequence length="312" mass="34855">MLRESLFNGFWKYNPHGLFSQGSCKVLRFPETPVYQVASKEGRNSEPKMPARRASRTMKHLLFWGSLACLFLGVGSNPEKPPSHWMSAIQGGSVSFRLSIPSEKVIVGIEWNFKVKDGSILLIGESSNGKWKRPNPEDQFGDRLELVNQTMLRVHDLKTEDGGIYTAHVRFDTDEIPEYNFPLAVYEPVPTPRIFPHLNSFAPFECNVTLECNASGAEGLNVSWTRGNRLSPLEGTMDGYNLSNNGKDLHLAWRHNSSDSIFTCLVSNPVDEKRTSFNLLSVCTSKGKGHPGSKWALMATIPFLLQMTGFGT</sequence>
<proteinExistence type="predicted"/>
<dbReference type="AlphaFoldDB" id="A0A803TZ02"/>
<organism evidence="6 7">
    <name type="scientific">Anolis carolinensis</name>
    <name type="common">Green anole</name>
    <name type="synonym">American chameleon</name>
    <dbReference type="NCBI Taxonomy" id="28377"/>
    <lineage>
        <taxon>Eukaryota</taxon>
        <taxon>Metazoa</taxon>
        <taxon>Chordata</taxon>
        <taxon>Craniata</taxon>
        <taxon>Vertebrata</taxon>
        <taxon>Euteleostomi</taxon>
        <taxon>Lepidosauria</taxon>
        <taxon>Squamata</taxon>
        <taxon>Bifurcata</taxon>
        <taxon>Unidentata</taxon>
        <taxon>Episquamata</taxon>
        <taxon>Toxicofera</taxon>
        <taxon>Iguania</taxon>
        <taxon>Dactyloidae</taxon>
        <taxon>Anolis</taxon>
    </lineage>
</organism>
<evidence type="ECO:0000256" key="3">
    <source>
        <dbReference type="ARBA" id="ARBA00023136"/>
    </source>
</evidence>
<dbReference type="GO" id="GO:0006955">
    <property type="term" value="P:immune response"/>
    <property type="evidence" value="ECO:0000318"/>
    <property type="project" value="GO_Central"/>
</dbReference>
<dbReference type="PROSITE" id="PS50835">
    <property type="entry name" value="IG_LIKE"/>
    <property type="match status" value="1"/>
</dbReference>
<dbReference type="OrthoDB" id="9835793at2759"/>
<reference evidence="6" key="1">
    <citation type="submission" date="2009-12" db="EMBL/GenBank/DDBJ databases">
        <title>The Genome Sequence of Anolis carolinensis (Green Anole Lizard).</title>
        <authorList>
            <consortium name="The Genome Sequencing Platform"/>
            <person name="Di Palma F."/>
            <person name="Alfoldi J."/>
            <person name="Heiman D."/>
            <person name="Young S."/>
            <person name="Grabherr M."/>
            <person name="Johnson J."/>
            <person name="Lander E.S."/>
            <person name="Lindblad-Toh K."/>
        </authorList>
    </citation>
    <scope>NUCLEOTIDE SEQUENCE [LARGE SCALE GENOMIC DNA]</scope>
    <source>
        <strain evidence="6">JBL SC #1</strain>
    </source>
</reference>
<dbReference type="Gene3D" id="2.60.40.10">
    <property type="entry name" value="Immunoglobulins"/>
    <property type="match status" value="2"/>
</dbReference>
<dbReference type="PANTHER" id="PTHR12080">
    <property type="entry name" value="SIGNALING LYMPHOCYTIC ACTIVATION MOLECULE"/>
    <property type="match status" value="1"/>
</dbReference>
<protein>
    <recommendedName>
        <fullName evidence="5">Ig-like domain-containing protein</fullName>
    </recommendedName>
</protein>
<dbReference type="GeneTree" id="ENSGT01030000234540"/>
<dbReference type="InParanoid" id="A0A803TZ02"/>
<dbReference type="Proteomes" id="UP000001646">
    <property type="component" value="Unplaced"/>
</dbReference>
<dbReference type="InterPro" id="IPR036179">
    <property type="entry name" value="Ig-like_dom_sf"/>
</dbReference>
<comment type="subcellular location">
    <subcellularLocation>
        <location evidence="1">Membrane</location>
    </subcellularLocation>
</comment>
<feature type="domain" description="Ig-like" evidence="5">
    <location>
        <begin position="190"/>
        <end position="276"/>
    </location>
</feature>
<evidence type="ECO:0000313" key="6">
    <source>
        <dbReference type="Ensembl" id="ENSACAP00000040442.1"/>
    </source>
</evidence>
<keyword evidence="7" id="KW-1185">Reference proteome</keyword>
<evidence type="ECO:0000256" key="1">
    <source>
        <dbReference type="ARBA" id="ARBA00004370"/>
    </source>
</evidence>
<dbReference type="KEGG" id="acs:100561924"/>
<dbReference type="CDD" id="cd00096">
    <property type="entry name" value="Ig"/>
    <property type="match status" value="1"/>
</dbReference>
<dbReference type="GO" id="GO:0016020">
    <property type="term" value="C:membrane"/>
    <property type="evidence" value="ECO:0007669"/>
    <property type="project" value="UniProtKB-SubCell"/>
</dbReference>
<reference evidence="6" key="2">
    <citation type="submission" date="2025-08" db="UniProtKB">
        <authorList>
            <consortium name="Ensembl"/>
        </authorList>
    </citation>
    <scope>IDENTIFICATION</scope>
</reference>
<dbReference type="InterPro" id="IPR007110">
    <property type="entry name" value="Ig-like_dom"/>
</dbReference>